<sequence>VFVNTRYKPVAQKVNPVPGTLPDEFKIVRKFPEDPLLSLPSVPTIIPPFVYGTRLTEERWKKIE</sequence>
<feature type="non-terminal residue" evidence="1">
    <location>
        <position position="64"/>
    </location>
</feature>
<dbReference type="AlphaFoldDB" id="A0A164SHW7"/>
<dbReference type="OrthoDB" id="2941157at2759"/>
<reference evidence="1 2" key="1">
    <citation type="journal article" date="2016" name="Mol. Biol. Evol.">
        <title>Comparative Genomics of Early-Diverging Mushroom-Forming Fungi Provides Insights into the Origins of Lignocellulose Decay Capabilities.</title>
        <authorList>
            <person name="Nagy L.G."/>
            <person name="Riley R."/>
            <person name="Tritt A."/>
            <person name="Adam C."/>
            <person name="Daum C."/>
            <person name="Floudas D."/>
            <person name="Sun H."/>
            <person name="Yadav J.S."/>
            <person name="Pangilinan J."/>
            <person name="Larsson K.H."/>
            <person name="Matsuura K."/>
            <person name="Barry K."/>
            <person name="Labutti K."/>
            <person name="Kuo R."/>
            <person name="Ohm R.A."/>
            <person name="Bhattacharya S.S."/>
            <person name="Shirouzu T."/>
            <person name="Yoshinaga Y."/>
            <person name="Martin F.M."/>
            <person name="Grigoriev I.V."/>
            <person name="Hibbett D.S."/>
        </authorList>
    </citation>
    <scope>NUCLEOTIDE SEQUENCE [LARGE SCALE GENOMIC DNA]</scope>
    <source>
        <strain evidence="1 2">HHB9708</strain>
    </source>
</reference>
<dbReference type="Proteomes" id="UP000076722">
    <property type="component" value="Unassembled WGS sequence"/>
</dbReference>
<name>A0A164SHW7_9AGAM</name>
<organism evidence="1 2">
    <name type="scientific">Sistotremastrum niveocremeum HHB9708</name>
    <dbReference type="NCBI Taxonomy" id="1314777"/>
    <lineage>
        <taxon>Eukaryota</taxon>
        <taxon>Fungi</taxon>
        <taxon>Dikarya</taxon>
        <taxon>Basidiomycota</taxon>
        <taxon>Agaricomycotina</taxon>
        <taxon>Agaricomycetes</taxon>
        <taxon>Sistotremastrales</taxon>
        <taxon>Sistotremastraceae</taxon>
        <taxon>Sertulicium</taxon>
        <taxon>Sertulicium niveocremeum</taxon>
    </lineage>
</organism>
<evidence type="ECO:0000313" key="1">
    <source>
        <dbReference type="EMBL" id="KZS91499.1"/>
    </source>
</evidence>
<protein>
    <submittedName>
        <fullName evidence="1">Uncharacterized protein</fullName>
    </submittedName>
</protein>
<gene>
    <name evidence="1" type="ORF">SISNIDRAFT_392500</name>
</gene>
<accession>A0A164SHW7</accession>
<keyword evidence="2" id="KW-1185">Reference proteome</keyword>
<proteinExistence type="predicted"/>
<dbReference type="EMBL" id="KV419415">
    <property type="protein sequence ID" value="KZS91499.1"/>
    <property type="molecule type" value="Genomic_DNA"/>
</dbReference>
<feature type="non-terminal residue" evidence="1">
    <location>
        <position position="1"/>
    </location>
</feature>
<evidence type="ECO:0000313" key="2">
    <source>
        <dbReference type="Proteomes" id="UP000076722"/>
    </source>
</evidence>